<proteinExistence type="predicted"/>
<gene>
    <name evidence="1" type="ORF">E6C48_19940</name>
</gene>
<evidence type="ECO:0000313" key="1">
    <source>
        <dbReference type="EMBL" id="THF54933.1"/>
    </source>
</evidence>
<dbReference type="InterPro" id="IPR038056">
    <property type="entry name" value="YjbR-like_sf"/>
</dbReference>
<sequence>MSDGDLSQTFERLKRAAECLPGVVEGTSYGTPALKVGKKMLARVKDADTVAIPCPLDEKEMLLSAADDIYFETDHYKGWPTVLIRMAAVSDEELRHRIERCWLAQAPKALVKAR</sequence>
<organism evidence="1 2">
    <name type="scientific">Ollibium composti</name>
    <dbReference type="NCBI Taxonomy" id="2675109"/>
    <lineage>
        <taxon>Bacteria</taxon>
        <taxon>Pseudomonadati</taxon>
        <taxon>Pseudomonadota</taxon>
        <taxon>Alphaproteobacteria</taxon>
        <taxon>Hyphomicrobiales</taxon>
        <taxon>Phyllobacteriaceae</taxon>
        <taxon>Ollibium</taxon>
    </lineage>
</organism>
<dbReference type="InterPro" id="IPR058532">
    <property type="entry name" value="YjbR/MT2646/Rv2570-like"/>
</dbReference>
<dbReference type="RefSeq" id="WP_136359941.1">
    <property type="nucleotide sequence ID" value="NZ_SSNY01000014.1"/>
</dbReference>
<comment type="caution">
    <text evidence="1">The sequence shown here is derived from an EMBL/GenBank/DDBJ whole genome shotgun (WGS) entry which is preliminary data.</text>
</comment>
<name>A0ABY2Q205_9HYPH</name>
<reference evidence="1 2" key="1">
    <citation type="submission" date="2019-04" db="EMBL/GenBank/DDBJ databases">
        <title>Mesorhizobium composti sp. nov., isolated from compost.</title>
        <authorList>
            <person name="Lin S.-Y."/>
            <person name="Hameed A."/>
            <person name="Hsieh Y.-T."/>
            <person name="Young C.-C."/>
        </authorList>
    </citation>
    <scope>NUCLEOTIDE SEQUENCE [LARGE SCALE GENOMIC DNA]</scope>
    <source>
        <strain evidence="1 2">CC-YTH430</strain>
    </source>
</reference>
<dbReference type="Pfam" id="PF04237">
    <property type="entry name" value="YjbR"/>
    <property type="match status" value="1"/>
</dbReference>
<keyword evidence="1" id="KW-0238">DNA-binding</keyword>
<protein>
    <submittedName>
        <fullName evidence="1">MmcQ/YjbR family DNA-binding protein</fullName>
    </submittedName>
</protein>
<dbReference type="Gene3D" id="3.90.1150.30">
    <property type="match status" value="1"/>
</dbReference>
<dbReference type="GO" id="GO:0003677">
    <property type="term" value="F:DNA binding"/>
    <property type="evidence" value="ECO:0007669"/>
    <property type="project" value="UniProtKB-KW"/>
</dbReference>
<dbReference type="SUPFAM" id="SSF142906">
    <property type="entry name" value="YjbR-like"/>
    <property type="match status" value="1"/>
</dbReference>
<accession>A0ABY2Q205</accession>
<keyword evidence="2" id="KW-1185">Reference proteome</keyword>
<evidence type="ECO:0000313" key="2">
    <source>
        <dbReference type="Proteomes" id="UP000306441"/>
    </source>
</evidence>
<dbReference type="EMBL" id="SSNY01000014">
    <property type="protein sequence ID" value="THF54933.1"/>
    <property type="molecule type" value="Genomic_DNA"/>
</dbReference>
<dbReference type="Proteomes" id="UP000306441">
    <property type="component" value="Unassembled WGS sequence"/>
</dbReference>